<reference evidence="1" key="1">
    <citation type="journal article" date="2007" name="PLoS Biol.">
        <title>Rate of evolution in brain-expressed genes in humans and other primates.</title>
        <authorList>
            <person name="Wang H.-Y."/>
            <person name="Chien H.-C."/>
            <person name="Osada N."/>
            <person name="Hashimoto K."/>
            <person name="Sugano S."/>
            <person name="Gojobori T."/>
            <person name="Chou C.-K."/>
            <person name="Tsai S.-F."/>
            <person name="Wu C.-I."/>
            <person name="Shen C.-K.J."/>
        </authorList>
    </citation>
    <scope>NUCLEOTIDE SEQUENCE</scope>
</reference>
<accession>I7GIA4</accession>
<organism evidence="1">
    <name type="scientific">Macaca fascicularis</name>
    <name type="common">Crab-eating macaque</name>
    <name type="synonym">Cynomolgus monkey</name>
    <dbReference type="NCBI Taxonomy" id="9541"/>
    <lineage>
        <taxon>Eukaryota</taxon>
        <taxon>Metazoa</taxon>
        <taxon>Chordata</taxon>
        <taxon>Craniata</taxon>
        <taxon>Vertebrata</taxon>
        <taxon>Euteleostomi</taxon>
        <taxon>Mammalia</taxon>
        <taxon>Eutheria</taxon>
        <taxon>Euarchontoglires</taxon>
        <taxon>Primates</taxon>
        <taxon>Haplorrhini</taxon>
        <taxon>Catarrhini</taxon>
        <taxon>Cercopithecidae</taxon>
        <taxon>Cercopithecinae</taxon>
        <taxon>Macaca</taxon>
    </lineage>
</organism>
<proteinExistence type="evidence at transcript level"/>
<dbReference type="EMBL" id="AB172501">
    <property type="protein sequence ID" value="BAE89563.1"/>
    <property type="molecule type" value="mRNA"/>
</dbReference>
<evidence type="ECO:0000313" key="1">
    <source>
        <dbReference type="EMBL" id="BAE89563.1"/>
    </source>
</evidence>
<sequence length="56" mass="6272">MEPPYHLTSLVACPSLMCPLPSPLQVQKLPQQWSVPLQTVAWNSPPKPLPRKTLLI</sequence>
<dbReference type="AlphaFoldDB" id="I7GIA4"/>
<name>I7GIA4_MACFA</name>
<protein>
    <submittedName>
        <fullName evidence="1">Macaca fascicularis brain cDNA clone: QflA-18383, similar to human golgi-specific brefeldin A resistance factor 1 (GBF1), mRNA, RefSeq: NM_004193.1</fullName>
    </submittedName>
</protein>